<reference evidence="1 2" key="1">
    <citation type="submission" date="2023-03" db="EMBL/GenBank/DDBJ databases">
        <title>Host association and intracellularity evolved multiple times independently in the Rickettsiales.</title>
        <authorList>
            <person name="Castelli M."/>
            <person name="Nardi T."/>
            <person name="Gammuto L."/>
            <person name="Bellinzona G."/>
            <person name="Sabaneyeva E."/>
            <person name="Potekhin A."/>
            <person name="Serra V."/>
            <person name="Petroni G."/>
            <person name="Sassera D."/>
        </authorList>
    </citation>
    <scope>NUCLEOTIDE SEQUENCE [LARGE SCALE GENOMIC DNA]</scope>
    <source>
        <strain evidence="1 2">Sr 2-6</strain>
    </source>
</reference>
<dbReference type="Proteomes" id="UP001291687">
    <property type="component" value="Unassembled WGS sequence"/>
</dbReference>
<evidence type="ECO:0000313" key="2">
    <source>
        <dbReference type="Proteomes" id="UP001291687"/>
    </source>
</evidence>
<comment type="caution">
    <text evidence="1">The sequence shown here is derived from an EMBL/GenBank/DDBJ whole genome shotgun (WGS) entry which is preliminary data.</text>
</comment>
<protein>
    <submittedName>
        <fullName evidence="1">Uncharacterized protein</fullName>
    </submittedName>
</protein>
<dbReference type="RefSeq" id="WP_322776166.1">
    <property type="nucleotide sequence ID" value="NZ_JARJFB010000008.1"/>
</dbReference>
<gene>
    <name evidence="1" type="ORF">Megvenef_00222</name>
</gene>
<evidence type="ECO:0000313" key="1">
    <source>
        <dbReference type="EMBL" id="MEA0970264.1"/>
    </source>
</evidence>
<keyword evidence="2" id="KW-1185">Reference proteome</keyword>
<name>A0ABU5NAR4_9RICK</name>
<sequence>MHIKILTFKGEYTGFININPENETLTLDREIGVESDLGTENNPQSVKIISIGDNASFCLTTGYKLTISEYSCPMAITLVDNSTLSLNKLNNHLNVSVLFSPNTTAYITCDNVNYQFHVTKPNLGKDGFVRINNINEFLSYCTTINNTFKIEYEERSNADTLINKIRSLKVDNPDPEFQAIANSFMQQNKMICTSSSKLPFLAFFEQQHLAFFATIAKHPLNSLNEVHLSNDIITEIFSHLNLNDINWQYSQPDASLIGCDENPLPQSEI</sequence>
<organism evidence="1 2">
    <name type="scientific">Candidatus Megaera venefica</name>
    <dbReference type="NCBI Taxonomy" id="2055910"/>
    <lineage>
        <taxon>Bacteria</taxon>
        <taxon>Pseudomonadati</taxon>
        <taxon>Pseudomonadota</taxon>
        <taxon>Alphaproteobacteria</taxon>
        <taxon>Rickettsiales</taxon>
        <taxon>Rickettsiaceae</taxon>
        <taxon>Candidatus Megaera</taxon>
    </lineage>
</organism>
<dbReference type="EMBL" id="JARJFB010000008">
    <property type="protein sequence ID" value="MEA0970264.1"/>
    <property type="molecule type" value="Genomic_DNA"/>
</dbReference>
<accession>A0ABU5NAR4</accession>
<proteinExistence type="predicted"/>